<keyword evidence="9" id="KW-1185">Reference proteome</keyword>
<feature type="domain" description="Endoribonuclease YicC-like N-terminal" evidence="6">
    <location>
        <begin position="2"/>
        <end position="151"/>
    </location>
</feature>
<evidence type="ECO:0000259" key="6">
    <source>
        <dbReference type="Pfam" id="PF03755"/>
    </source>
</evidence>
<dbReference type="RefSeq" id="WP_266124182.1">
    <property type="nucleotide sequence ID" value="NZ_JAJHNU010000002.1"/>
</dbReference>
<proteinExistence type="inferred from homology"/>
<evidence type="ECO:0000256" key="5">
    <source>
        <dbReference type="ARBA" id="ARBA00035648"/>
    </source>
</evidence>
<evidence type="ECO:0000256" key="1">
    <source>
        <dbReference type="ARBA" id="ARBA00001968"/>
    </source>
</evidence>
<comment type="similarity">
    <text evidence="5">Belongs to the YicC/YloC family.</text>
</comment>
<dbReference type="Proteomes" id="UP001168613">
    <property type="component" value="Unassembled WGS sequence"/>
</dbReference>
<evidence type="ECO:0000313" key="9">
    <source>
        <dbReference type="Proteomes" id="UP001168613"/>
    </source>
</evidence>
<name>A0ABT8EJN8_9BURK</name>
<evidence type="ECO:0000256" key="3">
    <source>
        <dbReference type="ARBA" id="ARBA00022759"/>
    </source>
</evidence>
<dbReference type="NCBIfam" id="TIGR00255">
    <property type="entry name" value="YicC/YloC family endoribonuclease"/>
    <property type="match status" value="1"/>
</dbReference>
<dbReference type="InterPro" id="IPR005229">
    <property type="entry name" value="YicC/YloC-like"/>
</dbReference>
<dbReference type="InterPro" id="IPR013527">
    <property type="entry name" value="YicC-like_N"/>
</dbReference>
<comment type="caution">
    <text evidence="8">The sequence shown here is derived from an EMBL/GenBank/DDBJ whole genome shotgun (WGS) entry which is preliminary data.</text>
</comment>
<keyword evidence="3" id="KW-0255">Endonuclease</keyword>
<gene>
    <name evidence="8" type="ORF">LMS43_09425</name>
</gene>
<evidence type="ECO:0000313" key="8">
    <source>
        <dbReference type="EMBL" id="MDN4121509.1"/>
    </source>
</evidence>
<dbReference type="EMBL" id="JAJHNU010000002">
    <property type="protein sequence ID" value="MDN4121509.1"/>
    <property type="molecule type" value="Genomic_DNA"/>
</dbReference>
<comment type="cofactor">
    <cofactor evidence="1">
        <name>a divalent metal cation</name>
        <dbReference type="ChEBI" id="CHEBI:60240"/>
    </cofactor>
</comment>
<keyword evidence="4" id="KW-0378">Hydrolase</keyword>
<protein>
    <submittedName>
        <fullName evidence="8">YicC family protein</fullName>
    </submittedName>
</protein>
<dbReference type="PANTHER" id="PTHR30636:SF3">
    <property type="entry name" value="UPF0701 PROTEIN YICC"/>
    <property type="match status" value="1"/>
</dbReference>
<dbReference type="InterPro" id="IPR013551">
    <property type="entry name" value="YicC-like_C"/>
</dbReference>
<evidence type="ECO:0000256" key="4">
    <source>
        <dbReference type="ARBA" id="ARBA00022801"/>
    </source>
</evidence>
<feature type="domain" description="Endoribonuclease YicC-like C-terminal" evidence="7">
    <location>
        <begin position="181"/>
        <end position="308"/>
    </location>
</feature>
<sequence length="308" mass="34611">MIRSMTAYGNAKAESPQGTLSVEMRSVNNRFLDINLRLPDDLRYAEGPIRERLAQQLQRGKLDIRLSYQLQQEQQQKTLPPEVISHWAHLLQQARHLIPDMPPPGLTELVQQANANHGLDADVWLPLCLEALDLALSDLQSTRLREGQRLADMMLAVSQDMSQLVQELENNLPALLVEQQAKISKRLSDTLLSVSPDGFAHISGEELSARIAQESSLFALRIDVAEELARLRSHISELQLILQGDHSHSNNKRARQGSTGKRLDFLFQEMNREANTLGSKASNLDVTNASISLKLLIEQLREQAQNIE</sequence>
<evidence type="ECO:0000256" key="2">
    <source>
        <dbReference type="ARBA" id="ARBA00022722"/>
    </source>
</evidence>
<organism evidence="8 9">
    <name type="scientific">Alcaligenes endophyticus</name>
    <dbReference type="NCBI Taxonomy" id="1929088"/>
    <lineage>
        <taxon>Bacteria</taxon>
        <taxon>Pseudomonadati</taxon>
        <taxon>Pseudomonadota</taxon>
        <taxon>Betaproteobacteria</taxon>
        <taxon>Burkholderiales</taxon>
        <taxon>Alcaligenaceae</taxon>
        <taxon>Alcaligenes</taxon>
    </lineage>
</organism>
<dbReference type="PANTHER" id="PTHR30636">
    <property type="entry name" value="UPF0701 PROTEIN YICC"/>
    <property type="match status" value="1"/>
</dbReference>
<keyword evidence="2" id="KW-0540">Nuclease</keyword>
<dbReference type="Pfam" id="PF03755">
    <property type="entry name" value="YicC-like_N"/>
    <property type="match status" value="1"/>
</dbReference>
<dbReference type="Pfam" id="PF08340">
    <property type="entry name" value="YicC-like_C"/>
    <property type="match status" value="1"/>
</dbReference>
<reference evidence="8" key="1">
    <citation type="submission" date="2021-11" db="EMBL/GenBank/DDBJ databases">
        <title>Draft genome sequence of Alcaligenes endophyticus type strain CCUG 75668T.</title>
        <authorList>
            <person name="Salva-Serra F."/>
            <person name="Duran R.E."/>
            <person name="Seeger M."/>
            <person name="Moore E.R.B."/>
            <person name="Jaen-Luchoro D."/>
        </authorList>
    </citation>
    <scope>NUCLEOTIDE SEQUENCE</scope>
    <source>
        <strain evidence="8">CCUG 75668</strain>
    </source>
</reference>
<accession>A0ABT8EJN8</accession>
<evidence type="ECO:0000259" key="7">
    <source>
        <dbReference type="Pfam" id="PF08340"/>
    </source>
</evidence>